<evidence type="ECO:0000256" key="1">
    <source>
        <dbReference type="SAM" id="MobiDB-lite"/>
    </source>
</evidence>
<proteinExistence type="predicted"/>
<feature type="region of interest" description="Disordered" evidence="1">
    <location>
        <begin position="186"/>
        <end position="263"/>
    </location>
</feature>
<evidence type="ECO:0000313" key="3">
    <source>
        <dbReference type="Proteomes" id="UP000298327"/>
    </source>
</evidence>
<feature type="compositionally biased region" description="Polar residues" evidence="1">
    <location>
        <begin position="214"/>
        <end position="233"/>
    </location>
</feature>
<dbReference type="OrthoDB" id="3171382at2759"/>
<protein>
    <submittedName>
        <fullName evidence="2">Uncharacterized protein</fullName>
    </submittedName>
</protein>
<sequence length="447" mass="49560">MLPAPPNESRKEREQLRPGARPARLEAAAFHFGARRAVCASGDFPHSWKGGARGPLVAAIEGRARLPHTIRVGLFNTTSSAGECTRNRCVCSSRRYVHLASERDRFQPVDERISGIAGSGVFSSSRFGLLISDVVFRANAVGALSPRTSERCFTYCSQSVVGRTTHHKPWCCSLCIRRVFPHEVERRTRVSQPHARTAAAAAETGAKIPMPPESRTTLGTFLSSPKVPTTADQDPSVPAPPHNHAPHPHSNTESPSTSEDGNQPQYWQPGTYIWITRSAPETVDHIQLMQLSLEEQEKYQVEIARRRLEANEKWRQEMRKREQMVMLWPPKLMTMAPEMPFPEMISPATILLPLAPWTYVDAMSARITKYLQPTHKLVRDLQLSFEQGHQQDLAKELWNRGLSSPWNFAVRSGGALVKLVRGDGESEGKGGKGGGKDGKDGKDGKGI</sequence>
<evidence type="ECO:0000313" key="2">
    <source>
        <dbReference type="EMBL" id="TFY65430.1"/>
    </source>
</evidence>
<dbReference type="Proteomes" id="UP000298327">
    <property type="component" value="Unassembled WGS sequence"/>
</dbReference>
<feature type="compositionally biased region" description="Polar residues" evidence="1">
    <location>
        <begin position="252"/>
        <end position="263"/>
    </location>
</feature>
<comment type="caution">
    <text evidence="2">The sequence shown here is derived from an EMBL/GenBank/DDBJ whole genome shotgun (WGS) entry which is preliminary data.</text>
</comment>
<feature type="region of interest" description="Disordered" evidence="1">
    <location>
        <begin position="1"/>
        <end position="20"/>
    </location>
</feature>
<dbReference type="EMBL" id="SEOQ01000336">
    <property type="protein sequence ID" value="TFY65430.1"/>
    <property type="molecule type" value="Genomic_DNA"/>
</dbReference>
<feature type="region of interest" description="Disordered" evidence="1">
    <location>
        <begin position="421"/>
        <end position="447"/>
    </location>
</feature>
<feature type="compositionally biased region" description="Low complexity" evidence="1">
    <location>
        <begin position="195"/>
        <end position="206"/>
    </location>
</feature>
<name>A0A4Y9YUL7_9AGAM</name>
<reference evidence="2 3" key="1">
    <citation type="submission" date="2019-02" db="EMBL/GenBank/DDBJ databases">
        <title>Genome sequencing of the rare red list fungi Dentipellis fragilis.</title>
        <authorList>
            <person name="Buettner E."/>
            <person name="Kellner H."/>
        </authorList>
    </citation>
    <scope>NUCLEOTIDE SEQUENCE [LARGE SCALE GENOMIC DNA]</scope>
    <source>
        <strain evidence="2 3">DSM 105465</strain>
    </source>
</reference>
<keyword evidence="3" id="KW-1185">Reference proteome</keyword>
<accession>A0A4Y9YUL7</accession>
<gene>
    <name evidence="2" type="ORF">EVG20_g5590</name>
</gene>
<organism evidence="2 3">
    <name type="scientific">Dentipellis fragilis</name>
    <dbReference type="NCBI Taxonomy" id="205917"/>
    <lineage>
        <taxon>Eukaryota</taxon>
        <taxon>Fungi</taxon>
        <taxon>Dikarya</taxon>
        <taxon>Basidiomycota</taxon>
        <taxon>Agaricomycotina</taxon>
        <taxon>Agaricomycetes</taxon>
        <taxon>Russulales</taxon>
        <taxon>Hericiaceae</taxon>
        <taxon>Dentipellis</taxon>
    </lineage>
</organism>
<dbReference type="AlphaFoldDB" id="A0A4Y9YUL7"/>